<feature type="domain" description="Aminotransferase class I/classII large" evidence="6">
    <location>
        <begin position="251"/>
        <end position="336"/>
    </location>
</feature>
<dbReference type="InterPro" id="IPR015421">
    <property type="entry name" value="PyrdxlP-dep_Trfase_major"/>
</dbReference>
<dbReference type="Gene3D" id="3.40.190.10">
    <property type="entry name" value="Periplasmic binding protein-like II"/>
    <property type="match status" value="1"/>
</dbReference>
<keyword evidence="5" id="KW-0663">Pyridoxal phosphate</keyword>
<dbReference type="InterPro" id="IPR050596">
    <property type="entry name" value="AspAT/PAT-like"/>
</dbReference>
<comment type="cofactor">
    <cofactor evidence="1">
        <name>pyridoxal 5'-phosphate</name>
        <dbReference type="ChEBI" id="CHEBI:597326"/>
    </cofactor>
</comment>
<dbReference type="Pfam" id="PF00155">
    <property type="entry name" value="Aminotran_1_2"/>
    <property type="match status" value="1"/>
</dbReference>
<evidence type="ECO:0000313" key="8">
    <source>
        <dbReference type="Proteomes" id="UP000435112"/>
    </source>
</evidence>
<evidence type="ECO:0000259" key="6">
    <source>
        <dbReference type="Pfam" id="PF00155"/>
    </source>
</evidence>
<evidence type="ECO:0000256" key="1">
    <source>
        <dbReference type="ARBA" id="ARBA00001933"/>
    </source>
</evidence>
<dbReference type="InterPro" id="IPR015424">
    <property type="entry name" value="PyrdxlP-dep_Trfase"/>
</dbReference>
<dbReference type="SUPFAM" id="SSF53383">
    <property type="entry name" value="PLP-dependent transferases"/>
    <property type="match status" value="1"/>
</dbReference>
<dbReference type="Gene3D" id="3.90.1150.10">
    <property type="entry name" value="Aspartate Aminotransferase, domain 1"/>
    <property type="match status" value="1"/>
</dbReference>
<evidence type="ECO:0000313" key="7">
    <source>
        <dbReference type="EMBL" id="KAE8969523.1"/>
    </source>
</evidence>
<dbReference type="GO" id="GO:0008483">
    <property type="term" value="F:transaminase activity"/>
    <property type="evidence" value="ECO:0007669"/>
    <property type="project" value="UniProtKB-KW"/>
</dbReference>
<gene>
    <name evidence="7" type="ORF">PR002_g27407</name>
</gene>
<dbReference type="InterPro" id="IPR004839">
    <property type="entry name" value="Aminotransferase_I/II_large"/>
</dbReference>
<keyword evidence="3" id="KW-0032">Aminotransferase</keyword>
<organism evidence="7 8">
    <name type="scientific">Phytophthora rubi</name>
    <dbReference type="NCBI Taxonomy" id="129364"/>
    <lineage>
        <taxon>Eukaryota</taxon>
        <taxon>Sar</taxon>
        <taxon>Stramenopiles</taxon>
        <taxon>Oomycota</taxon>
        <taxon>Peronosporomycetes</taxon>
        <taxon>Peronosporales</taxon>
        <taxon>Peronosporaceae</taxon>
        <taxon>Phytophthora</taxon>
    </lineage>
</organism>
<dbReference type="GO" id="GO:0030170">
    <property type="term" value="F:pyridoxal phosphate binding"/>
    <property type="evidence" value="ECO:0007669"/>
    <property type="project" value="InterPro"/>
</dbReference>
<sequence>MSTKARRRAPSAKSSTVYPLAQSLRIVITDKRAARRFVDSSALAVAYKLAEDACAAIKGKEVDFAVPPIESSTFANYDLLSKYSLHIVNEYDLLQQEQEASPVQDASSYTRSLPLFKTELGLDDKKTAAVDFKTSLVFGSKDSTQQGEKADDTRSYKYYVKVSAAESTRKTGRLETGTSITMADKYPSNPMFQKVAPTARPEAEGTQVWSFCVGEPDYDPHEHIQAASTKAMSEGSNLEKAKRVKCDPATEIVKLVYAEPIPLHTTLEDKYLINPQTLEKTMTAHPDTKATILCNPSNPAGTLHNPEHQELIAAVLRKPYFHRVVVVSDEVFEQLLY</sequence>
<dbReference type="PANTHER" id="PTHR46383:SF1">
    <property type="entry name" value="ASPARTATE AMINOTRANSFERASE"/>
    <property type="match status" value="1"/>
</dbReference>
<evidence type="ECO:0000256" key="2">
    <source>
        <dbReference type="ARBA" id="ARBA00007441"/>
    </source>
</evidence>
<protein>
    <recommendedName>
        <fullName evidence="6">Aminotransferase class I/classII large domain-containing protein</fullName>
    </recommendedName>
</protein>
<evidence type="ECO:0000256" key="4">
    <source>
        <dbReference type="ARBA" id="ARBA00022679"/>
    </source>
</evidence>
<dbReference type="OrthoDB" id="10292136at2759"/>
<accession>A0A6A3HME4</accession>
<dbReference type="Proteomes" id="UP000435112">
    <property type="component" value="Unassembled WGS sequence"/>
</dbReference>
<keyword evidence="4" id="KW-0808">Transferase</keyword>
<dbReference type="PANTHER" id="PTHR46383">
    <property type="entry name" value="ASPARTATE AMINOTRANSFERASE"/>
    <property type="match status" value="1"/>
</dbReference>
<name>A0A6A3HME4_9STRA</name>
<dbReference type="GO" id="GO:0006520">
    <property type="term" value="P:amino acid metabolic process"/>
    <property type="evidence" value="ECO:0007669"/>
    <property type="project" value="InterPro"/>
</dbReference>
<evidence type="ECO:0000256" key="3">
    <source>
        <dbReference type="ARBA" id="ARBA00022576"/>
    </source>
</evidence>
<evidence type="ECO:0000256" key="5">
    <source>
        <dbReference type="ARBA" id="ARBA00022898"/>
    </source>
</evidence>
<proteinExistence type="inferred from homology"/>
<dbReference type="InterPro" id="IPR015422">
    <property type="entry name" value="PyrdxlP-dep_Trfase_small"/>
</dbReference>
<comment type="caution">
    <text evidence="7">The sequence shown here is derived from an EMBL/GenBank/DDBJ whole genome shotgun (WGS) entry which is preliminary data.</text>
</comment>
<dbReference type="Gene3D" id="3.40.640.10">
    <property type="entry name" value="Type I PLP-dependent aspartate aminotransferase-like (Major domain)"/>
    <property type="match status" value="1"/>
</dbReference>
<reference evidence="7 8" key="1">
    <citation type="submission" date="2018-09" db="EMBL/GenBank/DDBJ databases">
        <title>Genomic investigation of the strawberry pathogen Phytophthora fragariae indicates pathogenicity is determined by transcriptional variation in three key races.</title>
        <authorList>
            <person name="Adams T.M."/>
            <person name="Armitage A.D."/>
            <person name="Sobczyk M.K."/>
            <person name="Bates H.J."/>
            <person name="Dunwell J.M."/>
            <person name="Nellist C.F."/>
            <person name="Harrison R.J."/>
        </authorList>
    </citation>
    <scope>NUCLEOTIDE SEQUENCE [LARGE SCALE GENOMIC DNA]</scope>
    <source>
        <strain evidence="7 8">SCRP324</strain>
    </source>
</reference>
<dbReference type="AlphaFoldDB" id="A0A6A3HME4"/>
<comment type="similarity">
    <text evidence="2">Belongs to the class-I pyridoxal-phosphate-dependent aminotransferase family.</text>
</comment>
<dbReference type="EMBL" id="QXFU01004299">
    <property type="protein sequence ID" value="KAE8969523.1"/>
    <property type="molecule type" value="Genomic_DNA"/>
</dbReference>